<evidence type="ECO:0000313" key="1">
    <source>
        <dbReference type="EMBL" id="MPL64637.1"/>
    </source>
</evidence>
<name>A0A644TDW1_9ZZZZ</name>
<comment type="caution">
    <text evidence="1">The sequence shown here is derived from an EMBL/GenBank/DDBJ whole genome shotgun (WGS) entry which is preliminary data.</text>
</comment>
<gene>
    <name evidence="1" type="ORF">SDC9_10292</name>
</gene>
<protein>
    <submittedName>
        <fullName evidence="1">Uncharacterized protein</fullName>
    </submittedName>
</protein>
<organism evidence="1">
    <name type="scientific">bioreactor metagenome</name>
    <dbReference type="NCBI Taxonomy" id="1076179"/>
    <lineage>
        <taxon>unclassified sequences</taxon>
        <taxon>metagenomes</taxon>
        <taxon>ecological metagenomes</taxon>
    </lineage>
</organism>
<reference evidence="1" key="1">
    <citation type="submission" date="2019-08" db="EMBL/GenBank/DDBJ databases">
        <authorList>
            <person name="Kucharzyk K."/>
            <person name="Murdoch R.W."/>
            <person name="Higgins S."/>
            <person name="Loffler F."/>
        </authorList>
    </citation>
    <scope>NUCLEOTIDE SEQUENCE</scope>
</reference>
<proteinExistence type="predicted"/>
<dbReference type="AlphaFoldDB" id="A0A644TDW1"/>
<accession>A0A644TDW1</accession>
<sequence length="46" mass="5326">MREFRRKRLQELFKARAAQFETTRGGRIGLRTVRLRIAAVPVGLAE</sequence>
<dbReference type="EMBL" id="VSSQ01000025">
    <property type="protein sequence ID" value="MPL64637.1"/>
    <property type="molecule type" value="Genomic_DNA"/>
</dbReference>